<sequence length="22" mass="2630">MLNSFQISFLVTNDFKFMHVPN</sequence>
<dbReference type="InParanoid" id="E4XC48"/>
<evidence type="ECO:0000313" key="1">
    <source>
        <dbReference type="EMBL" id="CBY09173.1"/>
    </source>
</evidence>
<gene>
    <name evidence="1" type="ORF">GSOID_T00007700001</name>
</gene>
<proteinExistence type="predicted"/>
<keyword evidence="2" id="KW-1185">Reference proteome</keyword>
<accession>E4XC48</accession>
<name>E4XC48_OIKDI</name>
<evidence type="ECO:0000313" key="2">
    <source>
        <dbReference type="Proteomes" id="UP000001307"/>
    </source>
</evidence>
<dbReference type="EMBL" id="FN653035">
    <property type="protein sequence ID" value="CBY09173.1"/>
    <property type="molecule type" value="Genomic_DNA"/>
</dbReference>
<dbReference type="AlphaFoldDB" id="E4XC48"/>
<organism evidence="1">
    <name type="scientific">Oikopleura dioica</name>
    <name type="common">Tunicate</name>
    <dbReference type="NCBI Taxonomy" id="34765"/>
    <lineage>
        <taxon>Eukaryota</taxon>
        <taxon>Metazoa</taxon>
        <taxon>Chordata</taxon>
        <taxon>Tunicata</taxon>
        <taxon>Appendicularia</taxon>
        <taxon>Copelata</taxon>
        <taxon>Oikopleuridae</taxon>
        <taxon>Oikopleura</taxon>
    </lineage>
</organism>
<dbReference type="Proteomes" id="UP000001307">
    <property type="component" value="Unassembled WGS sequence"/>
</dbReference>
<protein>
    <submittedName>
        <fullName evidence="1">Uncharacterized protein</fullName>
    </submittedName>
</protein>
<reference evidence="1" key="1">
    <citation type="journal article" date="2010" name="Science">
        <title>Plasticity of animal genome architecture unmasked by rapid evolution of a pelagic tunicate.</title>
        <authorList>
            <person name="Denoeud F."/>
            <person name="Henriet S."/>
            <person name="Mungpakdee S."/>
            <person name="Aury J.M."/>
            <person name="Da Silva C."/>
            <person name="Brinkmann H."/>
            <person name="Mikhaleva J."/>
            <person name="Olsen L.C."/>
            <person name="Jubin C."/>
            <person name="Canestro C."/>
            <person name="Bouquet J.M."/>
            <person name="Danks G."/>
            <person name="Poulain J."/>
            <person name="Campsteijn C."/>
            <person name="Adamski M."/>
            <person name="Cross I."/>
            <person name="Yadetie F."/>
            <person name="Muffato M."/>
            <person name="Louis A."/>
            <person name="Butcher S."/>
            <person name="Tsagkogeorga G."/>
            <person name="Konrad A."/>
            <person name="Singh S."/>
            <person name="Jensen M.F."/>
            <person name="Cong E.H."/>
            <person name="Eikeseth-Otteraa H."/>
            <person name="Noel B."/>
            <person name="Anthouard V."/>
            <person name="Porcel B.M."/>
            <person name="Kachouri-Lafond R."/>
            <person name="Nishino A."/>
            <person name="Ugolini M."/>
            <person name="Chourrout P."/>
            <person name="Nishida H."/>
            <person name="Aasland R."/>
            <person name="Huzurbazar S."/>
            <person name="Westhof E."/>
            <person name="Delsuc F."/>
            <person name="Lehrach H."/>
            <person name="Reinhardt R."/>
            <person name="Weissenbach J."/>
            <person name="Roy S.W."/>
            <person name="Artiguenave F."/>
            <person name="Postlethwait J.H."/>
            <person name="Manak J.R."/>
            <person name="Thompson E.M."/>
            <person name="Jaillon O."/>
            <person name="Du Pasquier L."/>
            <person name="Boudinot P."/>
            <person name="Liberles D.A."/>
            <person name="Volff J.N."/>
            <person name="Philippe H."/>
            <person name="Lenhard B."/>
            <person name="Roest Crollius H."/>
            <person name="Wincker P."/>
            <person name="Chourrout D."/>
        </authorList>
    </citation>
    <scope>NUCLEOTIDE SEQUENCE [LARGE SCALE GENOMIC DNA]</scope>
</reference>